<dbReference type="OrthoDB" id="9794876at2"/>
<dbReference type="InterPro" id="IPR011335">
    <property type="entry name" value="Restrct_endonuc-II-like"/>
</dbReference>
<sequence length="123" mass="14076">MIKLLARHLRRGQEGEKAAVQFLKRQGLHIVAKNVRYPCGEIDVIAKDGDSLVFVEVRLRQANAMVSAAQSINMSKQQKWKRAAQQYLQQHYTEMPDCRFDAVLLTADKEKIIAIEWIKGVLL</sequence>
<dbReference type="InterPro" id="IPR003509">
    <property type="entry name" value="UPF0102_YraN-like"/>
</dbReference>
<dbReference type="EMBL" id="UHIA01000004">
    <property type="protein sequence ID" value="SUO98332.1"/>
    <property type="molecule type" value="Genomic_DNA"/>
</dbReference>
<dbReference type="InterPro" id="IPR011856">
    <property type="entry name" value="tRNA_endonuc-like_dom_sf"/>
</dbReference>
<name>A0A380N194_9GAMM</name>
<dbReference type="Gene3D" id="3.40.1350.10">
    <property type="match status" value="1"/>
</dbReference>
<reference evidence="3 4" key="1">
    <citation type="submission" date="2018-06" db="EMBL/GenBank/DDBJ databases">
        <authorList>
            <consortium name="Pathogen Informatics"/>
            <person name="Doyle S."/>
        </authorList>
    </citation>
    <scope>NUCLEOTIDE SEQUENCE [LARGE SCALE GENOMIC DNA]</scope>
    <source>
        <strain evidence="3 4">NCTC10717</strain>
    </source>
</reference>
<dbReference type="NCBIfam" id="TIGR00252">
    <property type="entry name" value="YraN family protein"/>
    <property type="match status" value="1"/>
</dbReference>
<dbReference type="PANTHER" id="PTHR34039">
    <property type="entry name" value="UPF0102 PROTEIN YRAN"/>
    <property type="match status" value="1"/>
</dbReference>
<keyword evidence="4" id="KW-1185">Reference proteome</keyword>
<organism evidence="3 4">
    <name type="scientific">Suttonella indologenes</name>
    <dbReference type="NCBI Taxonomy" id="13276"/>
    <lineage>
        <taxon>Bacteria</taxon>
        <taxon>Pseudomonadati</taxon>
        <taxon>Pseudomonadota</taxon>
        <taxon>Gammaproteobacteria</taxon>
        <taxon>Cardiobacteriales</taxon>
        <taxon>Cardiobacteriaceae</taxon>
        <taxon>Suttonella</taxon>
    </lineage>
</organism>
<dbReference type="AlphaFoldDB" id="A0A380N194"/>
<evidence type="ECO:0000256" key="1">
    <source>
        <dbReference type="ARBA" id="ARBA00006738"/>
    </source>
</evidence>
<evidence type="ECO:0000256" key="2">
    <source>
        <dbReference type="HAMAP-Rule" id="MF_00048"/>
    </source>
</evidence>
<dbReference type="HAMAP" id="MF_00048">
    <property type="entry name" value="UPF0102"/>
    <property type="match status" value="1"/>
</dbReference>
<dbReference type="NCBIfam" id="NF009154">
    <property type="entry name" value="PRK12497.3-3"/>
    <property type="match status" value="1"/>
</dbReference>
<evidence type="ECO:0000313" key="4">
    <source>
        <dbReference type="Proteomes" id="UP000254575"/>
    </source>
</evidence>
<dbReference type="Pfam" id="PF02021">
    <property type="entry name" value="UPF0102"/>
    <property type="match status" value="1"/>
</dbReference>
<comment type="similarity">
    <text evidence="1 2">Belongs to the UPF0102 family.</text>
</comment>
<proteinExistence type="inferred from homology"/>
<protein>
    <recommendedName>
        <fullName evidence="2">UPF0102 protein NCTC10717_02074</fullName>
    </recommendedName>
</protein>
<evidence type="ECO:0000313" key="3">
    <source>
        <dbReference type="EMBL" id="SUO98332.1"/>
    </source>
</evidence>
<accession>A0A380N194</accession>
<gene>
    <name evidence="3" type="ORF">NCTC10717_02074</name>
</gene>
<dbReference type="GO" id="GO:0003676">
    <property type="term" value="F:nucleic acid binding"/>
    <property type="evidence" value="ECO:0007669"/>
    <property type="project" value="InterPro"/>
</dbReference>
<dbReference type="RefSeq" id="WP_115219174.1">
    <property type="nucleotide sequence ID" value="NZ_UHIA01000004.1"/>
</dbReference>
<dbReference type="SUPFAM" id="SSF52980">
    <property type="entry name" value="Restriction endonuclease-like"/>
    <property type="match status" value="1"/>
</dbReference>
<dbReference type="Proteomes" id="UP000254575">
    <property type="component" value="Unassembled WGS sequence"/>
</dbReference>
<dbReference type="PANTHER" id="PTHR34039:SF1">
    <property type="entry name" value="UPF0102 PROTEIN YRAN"/>
    <property type="match status" value="1"/>
</dbReference>
<dbReference type="NCBIfam" id="NF009150">
    <property type="entry name" value="PRK12497.1-3"/>
    <property type="match status" value="1"/>
</dbReference>